<dbReference type="SUPFAM" id="SSF48264">
    <property type="entry name" value="Cytochrome P450"/>
    <property type="match status" value="1"/>
</dbReference>
<evidence type="ECO:0000313" key="8">
    <source>
        <dbReference type="EMBL" id="KAK1629667.1"/>
    </source>
</evidence>
<keyword evidence="3 6" id="KW-0479">Metal-binding</keyword>
<evidence type="ECO:0000256" key="3">
    <source>
        <dbReference type="ARBA" id="ARBA00022723"/>
    </source>
</evidence>
<dbReference type="PANTHER" id="PTHR24298">
    <property type="entry name" value="FLAVONOID 3'-MONOOXYGENASE-RELATED"/>
    <property type="match status" value="1"/>
</dbReference>
<gene>
    <name evidence="8" type="ORF">QYE76_003982</name>
</gene>
<comment type="subcellular location">
    <subcellularLocation>
        <location evidence="1">Membrane</location>
        <topology evidence="1">Single-pass membrane protein</topology>
    </subcellularLocation>
</comment>
<dbReference type="EMBL" id="JAUUTY010000005">
    <property type="protein sequence ID" value="KAK1629667.1"/>
    <property type="molecule type" value="Genomic_DNA"/>
</dbReference>
<dbReference type="GO" id="GO:0020037">
    <property type="term" value="F:heme binding"/>
    <property type="evidence" value="ECO:0007669"/>
    <property type="project" value="InterPro"/>
</dbReference>
<evidence type="ECO:0000313" key="9">
    <source>
        <dbReference type="Proteomes" id="UP001231189"/>
    </source>
</evidence>
<keyword evidence="6 7" id="KW-0408">Iron</keyword>
<comment type="caution">
    <text evidence="8">The sequence shown here is derived from an EMBL/GenBank/DDBJ whole genome shotgun (WGS) entry which is preliminary data.</text>
</comment>
<dbReference type="InterPro" id="IPR036396">
    <property type="entry name" value="Cyt_P450_sf"/>
</dbReference>
<evidence type="ECO:0000256" key="7">
    <source>
        <dbReference type="RuleBase" id="RU000461"/>
    </source>
</evidence>
<keyword evidence="2" id="KW-0812">Transmembrane</keyword>
<keyword evidence="7" id="KW-0560">Oxidoreductase</keyword>
<comment type="cofactor">
    <cofactor evidence="6">
        <name>heme</name>
        <dbReference type="ChEBI" id="CHEBI:30413"/>
    </cofactor>
</comment>
<name>A0AAD8RSC2_LOLMU</name>
<accession>A0AAD8RSC2</accession>
<dbReference type="InterPro" id="IPR002401">
    <property type="entry name" value="Cyt_P450_E_grp-I"/>
</dbReference>
<sequence length="284" mass="32010">MSFGARLGPEVLDEIQELQLWVVRSILSYPIFYIFPPLTKRLFRKRWAAHMAVRRRVDEILLPLIHARTKSRDDDPPCYAESLLGLRVPGEGDRPLTDGEVVSLCLEFLSTGNDGTVTLLEWIMAELVNRPEMQAWVYEEGLRLHPPLHFLIPHGVHGHGAEIGGYKVPKGAEVNILVAEPGRDETVWTAPLEFRPERFLNGGEGCDVDITGRKEIKMMPFGAGPRMCPAYTLGMLHVAYFVGSLVNELQWLPPADGQQVDMTEILDFTTVIKHPLRARTIPRT</sequence>
<proteinExistence type="inferred from homology"/>
<dbReference type="PROSITE" id="PS00086">
    <property type="entry name" value="CYTOCHROME_P450"/>
    <property type="match status" value="1"/>
</dbReference>
<evidence type="ECO:0000256" key="2">
    <source>
        <dbReference type="ARBA" id="ARBA00022692"/>
    </source>
</evidence>
<reference evidence="8" key="1">
    <citation type="submission" date="2023-07" db="EMBL/GenBank/DDBJ databases">
        <title>A chromosome-level genome assembly of Lolium multiflorum.</title>
        <authorList>
            <person name="Chen Y."/>
            <person name="Copetti D."/>
            <person name="Kolliker R."/>
            <person name="Studer B."/>
        </authorList>
    </citation>
    <scope>NUCLEOTIDE SEQUENCE</scope>
    <source>
        <strain evidence="8">02402/16</strain>
        <tissue evidence="8">Leaf</tissue>
    </source>
</reference>
<evidence type="ECO:0000256" key="5">
    <source>
        <dbReference type="ARBA" id="ARBA00023136"/>
    </source>
</evidence>
<dbReference type="InterPro" id="IPR017972">
    <property type="entry name" value="Cyt_P450_CS"/>
</dbReference>
<keyword evidence="9" id="KW-1185">Reference proteome</keyword>
<keyword evidence="4" id="KW-1133">Transmembrane helix</keyword>
<comment type="similarity">
    <text evidence="7">Belongs to the cytochrome P450 family.</text>
</comment>
<feature type="binding site" description="axial binding residue" evidence="6">
    <location>
        <position position="228"/>
    </location>
    <ligand>
        <name>heme</name>
        <dbReference type="ChEBI" id="CHEBI:30413"/>
    </ligand>
    <ligandPart>
        <name>Fe</name>
        <dbReference type="ChEBI" id="CHEBI:18248"/>
    </ligandPart>
</feature>
<protein>
    <recommendedName>
        <fullName evidence="10">Cytochrome P450 89A2</fullName>
    </recommendedName>
</protein>
<dbReference type="GO" id="GO:0016709">
    <property type="term" value="F:oxidoreductase activity, acting on paired donors, with incorporation or reduction of molecular oxygen, NAD(P)H as one donor, and incorporation of one atom of oxygen"/>
    <property type="evidence" value="ECO:0007669"/>
    <property type="project" value="TreeGrafter"/>
</dbReference>
<dbReference type="PANTHER" id="PTHR24298:SF80">
    <property type="entry name" value="OS02G0108800 PROTEIN"/>
    <property type="match status" value="1"/>
</dbReference>
<keyword evidence="7" id="KW-0503">Monooxygenase</keyword>
<keyword evidence="6 7" id="KW-0349">Heme</keyword>
<dbReference type="PRINTS" id="PR00385">
    <property type="entry name" value="P450"/>
</dbReference>
<evidence type="ECO:0000256" key="1">
    <source>
        <dbReference type="ARBA" id="ARBA00004167"/>
    </source>
</evidence>
<dbReference type="AlphaFoldDB" id="A0AAD8RSC2"/>
<dbReference type="Pfam" id="PF00067">
    <property type="entry name" value="p450"/>
    <property type="match status" value="1"/>
</dbReference>
<evidence type="ECO:0008006" key="10">
    <source>
        <dbReference type="Google" id="ProtNLM"/>
    </source>
</evidence>
<evidence type="ECO:0000256" key="6">
    <source>
        <dbReference type="PIRSR" id="PIRSR602401-1"/>
    </source>
</evidence>
<dbReference type="GO" id="GO:0005506">
    <property type="term" value="F:iron ion binding"/>
    <property type="evidence" value="ECO:0007669"/>
    <property type="project" value="InterPro"/>
</dbReference>
<organism evidence="8 9">
    <name type="scientific">Lolium multiflorum</name>
    <name type="common">Italian ryegrass</name>
    <name type="synonym">Lolium perenne subsp. multiflorum</name>
    <dbReference type="NCBI Taxonomy" id="4521"/>
    <lineage>
        <taxon>Eukaryota</taxon>
        <taxon>Viridiplantae</taxon>
        <taxon>Streptophyta</taxon>
        <taxon>Embryophyta</taxon>
        <taxon>Tracheophyta</taxon>
        <taxon>Spermatophyta</taxon>
        <taxon>Magnoliopsida</taxon>
        <taxon>Liliopsida</taxon>
        <taxon>Poales</taxon>
        <taxon>Poaceae</taxon>
        <taxon>BOP clade</taxon>
        <taxon>Pooideae</taxon>
        <taxon>Poodae</taxon>
        <taxon>Poeae</taxon>
        <taxon>Poeae Chloroplast Group 2 (Poeae type)</taxon>
        <taxon>Loliodinae</taxon>
        <taxon>Loliinae</taxon>
        <taxon>Lolium</taxon>
    </lineage>
</organism>
<dbReference type="Proteomes" id="UP001231189">
    <property type="component" value="Unassembled WGS sequence"/>
</dbReference>
<evidence type="ECO:0000256" key="4">
    <source>
        <dbReference type="ARBA" id="ARBA00022989"/>
    </source>
</evidence>
<dbReference type="GO" id="GO:0016020">
    <property type="term" value="C:membrane"/>
    <property type="evidence" value="ECO:0007669"/>
    <property type="project" value="UniProtKB-SubCell"/>
</dbReference>
<dbReference type="InterPro" id="IPR001128">
    <property type="entry name" value="Cyt_P450"/>
</dbReference>
<dbReference type="InterPro" id="IPR051103">
    <property type="entry name" value="Plant_metabolite_P450s"/>
</dbReference>
<dbReference type="PRINTS" id="PR00463">
    <property type="entry name" value="EP450I"/>
</dbReference>
<keyword evidence="5" id="KW-0472">Membrane</keyword>
<dbReference type="Gene3D" id="1.10.630.10">
    <property type="entry name" value="Cytochrome P450"/>
    <property type="match status" value="2"/>
</dbReference>